<organism evidence="2 3">
    <name type="scientific">Liparis tanakae</name>
    <name type="common">Tanaka's snailfish</name>
    <dbReference type="NCBI Taxonomy" id="230148"/>
    <lineage>
        <taxon>Eukaryota</taxon>
        <taxon>Metazoa</taxon>
        <taxon>Chordata</taxon>
        <taxon>Craniata</taxon>
        <taxon>Vertebrata</taxon>
        <taxon>Euteleostomi</taxon>
        <taxon>Actinopterygii</taxon>
        <taxon>Neopterygii</taxon>
        <taxon>Teleostei</taxon>
        <taxon>Neoteleostei</taxon>
        <taxon>Acanthomorphata</taxon>
        <taxon>Eupercaria</taxon>
        <taxon>Perciformes</taxon>
        <taxon>Cottioidei</taxon>
        <taxon>Cottales</taxon>
        <taxon>Liparidae</taxon>
        <taxon>Liparis</taxon>
    </lineage>
</organism>
<accession>A0A4Z2EVQ4</accession>
<proteinExistence type="predicted"/>
<dbReference type="AlphaFoldDB" id="A0A4Z2EVQ4"/>
<gene>
    <name evidence="2" type="ORF">EYF80_056880</name>
</gene>
<evidence type="ECO:0000313" key="3">
    <source>
        <dbReference type="Proteomes" id="UP000314294"/>
    </source>
</evidence>
<reference evidence="2 3" key="1">
    <citation type="submission" date="2019-03" db="EMBL/GenBank/DDBJ databases">
        <title>First draft genome of Liparis tanakae, snailfish: a comprehensive survey of snailfish specific genes.</title>
        <authorList>
            <person name="Kim W."/>
            <person name="Song I."/>
            <person name="Jeong J.-H."/>
            <person name="Kim D."/>
            <person name="Kim S."/>
            <person name="Ryu S."/>
            <person name="Song J.Y."/>
            <person name="Lee S.K."/>
        </authorList>
    </citation>
    <scope>NUCLEOTIDE SEQUENCE [LARGE SCALE GENOMIC DNA]</scope>
    <source>
        <tissue evidence="2">Muscle</tissue>
    </source>
</reference>
<keyword evidence="3" id="KW-1185">Reference proteome</keyword>
<dbReference type="EMBL" id="SRLO01002416">
    <property type="protein sequence ID" value="TNN32955.1"/>
    <property type="molecule type" value="Genomic_DNA"/>
</dbReference>
<name>A0A4Z2EVQ4_9TELE</name>
<evidence type="ECO:0000313" key="2">
    <source>
        <dbReference type="EMBL" id="TNN32955.1"/>
    </source>
</evidence>
<comment type="caution">
    <text evidence="2">The sequence shown here is derived from an EMBL/GenBank/DDBJ whole genome shotgun (WGS) entry which is preliminary data.</text>
</comment>
<protein>
    <submittedName>
        <fullName evidence="2">Uncharacterized protein</fullName>
    </submittedName>
</protein>
<feature type="region of interest" description="Disordered" evidence="1">
    <location>
        <begin position="34"/>
        <end position="60"/>
    </location>
</feature>
<sequence length="108" mass="11825">MIVVLRWNHTTTTTTAPGCVTSGRGRRNVTHRFVDGRFQAEDSGSNNLSERDRRRSAERAPLRAPCHYIHDSSIGSDPPLPLRGTLLPCMATIRAALITDAPCVSVTL</sequence>
<dbReference type="Proteomes" id="UP000314294">
    <property type="component" value="Unassembled WGS sequence"/>
</dbReference>
<feature type="compositionally biased region" description="Basic and acidic residues" evidence="1">
    <location>
        <begin position="49"/>
        <end position="60"/>
    </location>
</feature>
<evidence type="ECO:0000256" key="1">
    <source>
        <dbReference type="SAM" id="MobiDB-lite"/>
    </source>
</evidence>